<protein>
    <submittedName>
        <fullName evidence="3">Short chain dehydrogenase</fullName>
        <ecNumber evidence="3">1.-.-.-</ecNumber>
    </submittedName>
</protein>
<evidence type="ECO:0000313" key="3">
    <source>
        <dbReference type="EMBL" id="CCI84034.1"/>
    </source>
</evidence>
<dbReference type="EMBL" id="AHAE01000079">
    <property type="protein sequence ID" value="EJZ81385.1"/>
    <property type="molecule type" value="Genomic_DNA"/>
</dbReference>
<dbReference type="STRING" id="29321.AAV33_09335"/>
<dbReference type="Proteomes" id="UP000011016">
    <property type="component" value="Unassembled WGS sequence"/>
</dbReference>
<keyword evidence="5" id="KW-1185">Reference proteome</keyword>
<dbReference type="PROSITE" id="PS00061">
    <property type="entry name" value="ADH_SHORT"/>
    <property type="match status" value="1"/>
</dbReference>
<dbReference type="NCBIfam" id="NF005912">
    <property type="entry name" value="PRK07904.1"/>
    <property type="match status" value="1"/>
</dbReference>
<comment type="caution">
    <text evidence="3">The sequence shown here is derived from an EMBL/GenBank/DDBJ whole genome shotgun (WGS) entry which is preliminary data.</text>
</comment>
<evidence type="ECO:0000256" key="1">
    <source>
        <dbReference type="ARBA" id="ARBA00006484"/>
    </source>
</evidence>
<dbReference type="Proteomes" id="UP000006078">
    <property type="component" value="Unassembled WGS sequence"/>
</dbReference>
<dbReference type="eggNOG" id="COG0300">
    <property type="taxonomic scope" value="Bacteria"/>
</dbReference>
<dbReference type="GO" id="GO:0016491">
    <property type="term" value="F:oxidoreductase activity"/>
    <property type="evidence" value="ECO:0007669"/>
    <property type="project" value="UniProtKB-KW"/>
</dbReference>
<keyword evidence="2 3" id="KW-0560">Oxidoreductase</keyword>
<dbReference type="Gene3D" id="3.40.50.720">
    <property type="entry name" value="NAD(P)-binding Rossmann-like Domain"/>
    <property type="match status" value="1"/>
</dbReference>
<dbReference type="OrthoDB" id="5115951at2"/>
<gene>
    <name evidence="3" type="ORF">BN46_1312</name>
    <name evidence="4" type="ORF">HMPREF9719_01695</name>
</gene>
<sequence length="253" mass="27539">MRNAVGKNQHIFLIGGTSDIGLAMVEKLLERGEATVTLAARRSSSRLDDAIARVERAGGKDVEVLDFDATDFGSHPELVERAFERGDVDTAIVAFGTLGDQDRLWREHDLAVESAQTNYTAAVSVGVLLGQRLARQGHGNLVALSSVAGMRVRESNFVYGASKAGLDGFYTQLGEKLRRSGVHVLVVRPGQVRTHMTEGMDRAPLTVDPERVAADTVDALDKGKSTIFVHPLFKLVTFVFGLIPQPIFRKLPF</sequence>
<comment type="similarity">
    <text evidence="1">Belongs to the short-chain dehydrogenases/reductases (SDR) family.</text>
</comment>
<dbReference type="InterPro" id="IPR002347">
    <property type="entry name" value="SDR_fam"/>
</dbReference>
<accession>I7LCK4</accession>
<organism evidence="3 6">
    <name type="scientific">Corynebacterium otitidis ATCC 51513</name>
    <dbReference type="NCBI Taxonomy" id="883169"/>
    <lineage>
        <taxon>Bacteria</taxon>
        <taxon>Bacillati</taxon>
        <taxon>Actinomycetota</taxon>
        <taxon>Actinomycetes</taxon>
        <taxon>Mycobacteriales</taxon>
        <taxon>Corynebacteriaceae</taxon>
        <taxon>Corynebacterium</taxon>
    </lineage>
</organism>
<evidence type="ECO:0000256" key="2">
    <source>
        <dbReference type="ARBA" id="ARBA00023002"/>
    </source>
</evidence>
<dbReference type="HOGENOM" id="CLU_010194_2_1_11"/>
<dbReference type="InterPro" id="IPR020904">
    <property type="entry name" value="Sc_DH/Rdtase_CS"/>
</dbReference>
<evidence type="ECO:0000313" key="4">
    <source>
        <dbReference type="EMBL" id="EJZ81385.1"/>
    </source>
</evidence>
<dbReference type="SUPFAM" id="SSF51735">
    <property type="entry name" value="NAD(P)-binding Rossmann-fold domains"/>
    <property type="match status" value="1"/>
</dbReference>
<dbReference type="RefSeq" id="WP_004601585.1">
    <property type="nucleotide sequence ID" value="NZ_HF541868.1"/>
</dbReference>
<dbReference type="InterPro" id="IPR036291">
    <property type="entry name" value="NAD(P)-bd_dom_sf"/>
</dbReference>
<dbReference type="Pfam" id="PF00106">
    <property type="entry name" value="adh_short"/>
    <property type="match status" value="1"/>
</dbReference>
<evidence type="ECO:0000313" key="5">
    <source>
        <dbReference type="Proteomes" id="UP000006078"/>
    </source>
</evidence>
<reference evidence="4 5" key="2">
    <citation type="submission" date="2012-08" db="EMBL/GenBank/DDBJ databases">
        <title>The Genome Sequence of Turicella otitidis ATCC 51513.</title>
        <authorList>
            <consortium name="The Broad Institute Genome Sequencing Platform"/>
            <person name="Earl A."/>
            <person name="Ward D."/>
            <person name="Feldgarden M."/>
            <person name="Gevers D."/>
            <person name="Huys G."/>
            <person name="Walker B."/>
            <person name="Young S.K."/>
            <person name="Zeng Q."/>
            <person name="Gargeya S."/>
            <person name="Fitzgerald M."/>
            <person name="Haas B."/>
            <person name="Abouelleil A."/>
            <person name="Alvarado L."/>
            <person name="Arachchi H.M."/>
            <person name="Berlin A.M."/>
            <person name="Chapman S.B."/>
            <person name="Goldberg J."/>
            <person name="Griggs A."/>
            <person name="Gujja S."/>
            <person name="Hansen M."/>
            <person name="Howarth C."/>
            <person name="Imamovic A."/>
            <person name="Larimer J."/>
            <person name="McCowen C."/>
            <person name="Montmayeur A."/>
            <person name="Murphy C."/>
            <person name="Neiman D."/>
            <person name="Pearson M."/>
            <person name="Priest M."/>
            <person name="Roberts A."/>
            <person name="Saif S."/>
            <person name="Shea T."/>
            <person name="Sisk P."/>
            <person name="Sykes S."/>
            <person name="Wortman J."/>
            <person name="Nusbaum C."/>
            <person name="Birren B."/>
        </authorList>
    </citation>
    <scope>NUCLEOTIDE SEQUENCE [LARGE SCALE GENOMIC DNA]</scope>
    <source>
        <strain evidence="4 5">ATCC 51513</strain>
    </source>
</reference>
<dbReference type="PATRIC" id="fig|883169.3.peg.1634"/>
<dbReference type="PANTHER" id="PTHR43669:SF6">
    <property type="entry name" value="DECAPRENYLPHOSPHORYL-2-KETO-BETA-D-ERYTHRO-PENTOSE REDUCTASE"/>
    <property type="match status" value="1"/>
</dbReference>
<dbReference type="PRINTS" id="PR00081">
    <property type="entry name" value="GDHRDH"/>
</dbReference>
<dbReference type="EC" id="1.-.-.-" evidence="3"/>
<dbReference type="PANTHER" id="PTHR43669">
    <property type="entry name" value="5-KETO-D-GLUCONATE 5-REDUCTASE"/>
    <property type="match status" value="1"/>
</dbReference>
<reference evidence="3 6" key="1">
    <citation type="journal article" date="2012" name="J. Bacteriol.">
        <title>Draft Genome Sequence of Turicella otitidis ATCC 51513, Isolated from Middle Ear Fluid from a Child with Otitis Media.</title>
        <authorList>
            <person name="Brinkrolf K."/>
            <person name="Schneider J."/>
            <person name="Knecht M."/>
            <person name="Ruckert C."/>
            <person name="Tauch A."/>
        </authorList>
    </citation>
    <scope>NUCLEOTIDE SEQUENCE [LARGE SCALE GENOMIC DNA]</scope>
    <source>
        <strain evidence="3 6">ATCC 51513</strain>
    </source>
</reference>
<dbReference type="AlphaFoldDB" id="I7LCK4"/>
<dbReference type="EMBL" id="CAJZ01000194">
    <property type="protein sequence ID" value="CCI84034.1"/>
    <property type="molecule type" value="Genomic_DNA"/>
</dbReference>
<name>I7LCK4_9CORY</name>
<proteinExistence type="inferred from homology"/>
<evidence type="ECO:0000313" key="6">
    <source>
        <dbReference type="Proteomes" id="UP000011016"/>
    </source>
</evidence>